<dbReference type="Proteomes" id="UP001156951">
    <property type="component" value="Segment"/>
</dbReference>
<evidence type="ECO:0000313" key="2">
    <source>
        <dbReference type="Proteomes" id="UP001156951"/>
    </source>
</evidence>
<keyword evidence="2" id="KW-1185">Reference proteome</keyword>
<organism evidence="1 2">
    <name type="scientific">Nitrososphaeria virus YSH_1032793</name>
    <dbReference type="NCBI Taxonomy" id="3071320"/>
    <lineage>
        <taxon>Viruses</taxon>
        <taxon>Duplodnaviria</taxon>
        <taxon>Heunggongvirae</taxon>
        <taxon>Uroviricota</taxon>
        <taxon>Caudoviricetes</taxon>
        <taxon>Juravirales</taxon>
        <taxon>Yanlukaviridae</taxon>
        <taxon>Sweetvirus</taxon>
        <taxon>Sweetvirus yangshanense</taxon>
    </lineage>
</organism>
<protein>
    <submittedName>
        <fullName evidence="1">Uncharacterized protein</fullName>
    </submittedName>
</protein>
<dbReference type="EMBL" id="ON649698">
    <property type="protein sequence ID" value="UVF62213.1"/>
    <property type="molecule type" value="Genomic_DNA"/>
</dbReference>
<evidence type="ECO:0000313" key="1">
    <source>
        <dbReference type="EMBL" id="UVF62213.1"/>
    </source>
</evidence>
<accession>A0A976YDR4</accession>
<sequence length="111" mass="13481">MNPAEVRIERDQIAFLYFDKRCFGCRKKFGRRFAFHHRRYLNGEKIILKRLSKDPVKYWIYVKTTIVIDPSRFFCLCNTCHSRIDNFRTGLSRIKKSTLRRLLLVLFMTEK</sequence>
<proteinExistence type="predicted"/>
<reference evidence="1 2" key="1">
    <citation type="submission" date="2022-05" db="EMBL/GenBank/DDBJ databases">
        <title>Diverse viruses of marine archaea discovered using metagenomics.</title>
        <authorList>
            <person name="Zhou Y."/>
        </authorList>
    </citation>
    <scope>NUCLEOTIDE SEQUENCE [LARGE SCALE GENOMIC DNA]</scope>
    <source>
        <strain evidence="1">YSH_1032793</strain>
    </source>
</reference>
<name>A0A976YDR4_9CAUD</name>